<dbReference type="Proteomes" id="UP000261420">
    <property type="component" value="Unplaced"/>
</dbReference>
<reference evidence="1" key="1">
    <citation type="submission" date="2025-08" db="UniProtKB">
        <authorList>
            <consortium name="Ensembl"/>
        </authorList>
    </citation>
    <scope>IDENTIFICATION</scope>
</reference>
<evidence type="ECO:0000313" key="2">
    <source>
        <dbReference type="Proteomes" id="UP000261420"/>
    </source>
</evidence>
<reference evidence="1" key="2">
    <citation type="submission" date="2025-09" db="UniProtKB">
        <authorList>
            <consortium name="Ensembl"/>
        </authorList>
    </citation>
    <scope>IDENTIFICATION</scope>
</reference>
<dbReference type="AlphaFoldDB" id="A0A3B4V081"/>
<accession>A0A3B4V081</accession>
<sequence>MFLSSPRKKKKNTEPLHSCLEISCSNHSYCFYNNIPQKPSVSGFMLGCFQVKNSLFSLSEHTVLLIENFHRHFLKKSSSDPCQLM</sequence>
<protein>
    <submittedName>
        <fullName evidence="1">Uncharacterized protein</fullName>
    </submittedName>
</protein>
<proteinExistence type="predicted"/>
<name>A0A3B4V081_SERDU</name>
<dbReference type="Ensembl" id="ENSSDUT00000024590.1">
    <property type="protein sequence ID" value="ENSSDUP00000024136.1"/>
    <property type="gene ID" value="ENSSDUG00000017549.1"/>
</dbReference>
<evidence type="ECO:0000313" key="1">
    <source>
        <dbReference type="Ensembl" id="ENSSDUP00000024136.1"/>
    </source>
</evidence>
<keyword evidence="2" id="KW-1185">Reference proteome</keyword>
<organism evidence="1 2">
    <name type="scientific">Seriola dumerili</name>
    <name type="common">Greater amberjack</name>
    <name type="synonym">Caranx dumerili</name>
    <dbReference type="NCBI Taxonomy" id="41447"/>
    <lineage>
        <taxon>Eukaryota</taxon>
        <taxon>Metazoa</taxon>
        <taxon>Chordata</taxon>
        <taxon>Craniata</taxon>
        <taxon>Vertebrata</taxon>
        <taxon>Euteleostomi</taxon>
        <taxon>Actinopterygii</taxon>
        <taxon>Neopterygii</taxon>
        <taxon>Teleostei</taxon>
        <taxon>Neoteleostei</taxon>
        <taxon>Acanthomorphata</taxon>
        <taxon>Carangaria</taxon>
        <taxon>Carangiformes</taxon>
        <taxon>Carangidae</taxon>
        <taxon>Seriola</taxon>
    </lineage>
</organism>